<evidence type="ECO:0000256" key="9">
    <source>
        <dbReference type="ARBA" id="ARBA00022801"/>
    </source>
</evidence>
<keyword evidence="10" id="KW-0539">Nucleus</keyword>
<evidence type="ECO:0000256" key="5">
    <source>
        <dbReference type="ARBA" id="ARBA00015519"/>
    </source>
</evidence>
<protein>
    <recommendedName>
        <fullName evidence="5">Putative nuclease HARBI1</fullName>
    </recommendedName>
    <alternativeName>
        <fullName evidence="11">Harbinger transposase-derived nuclease</fullName>
    </alternativeName>
</protein>
<evidence type="ECO:0000313" key="14">
    <source>
        <dbReference type="EMBL" id="KAK9711845.1"/>
    </source>
</evidence>
<comment type="similarity">
    <text evidence="4">Belongs to the HARBI1 family.</text>
</comment>
<evidence type="ECO:0000256" key="3">
    <source>
        <dbReference type="ARBA" id="ARBA00004496"/>
    </source>
</evidence>
<keyword evidence="14" id="KW-0255">Endonuclease</keyword>
<evidence type="ECO:0000256" key="12">
    <source>
        <dbReference type="ARBA" id="ARBA00045850"/>
    </source>
</evidence>
<comment type="function">
    <text evidence="12">Transposase-derived protein that may have nuclease activity. Does not have transposase activity.</text>
</comment>
<dbReference type="GO" id="GO:0005737">
    <property type="term" value="C:cytoplasm"/>
    <property type="evidence" value="ECO:0007669"/>
    <property type="project" value="UniProtKB-SubCell"/>
</dbReference>
<keyword evidence="9" id="KW-0378">Hydrolase</keyword>
<dbReference type="Proteomes" id="UP001458880">
    <property type="component" value="Unassembled WGS sequence"/>
</dbReference>
<sequence>MDVEDVLIINEVNNDLLEAVEHVEIPRVRMGARVNAFELSDAQFIKNFRLTKELTRVVIESVSPFINPPSRISALTVETKVLVALHFYGHGTYQEGVGKHITAGIGQASVSRCIRDVTVALVNNLMDQYIKYPRNIHELRELRNRFYRKYNFPGIIGCIDGTHIAIVRPNEEEHIYVNRKNYHSLNVQLICDENLRILNVNARFPGSCHDSHIWRHSQISGIMENIYRHFNETFFLLGDSGYPLRPWLLTPLPDFLPNTPEERFNDRLTSIRSIIERCNGLLKNRFRCLLRHRVLHYRPEVAGNIVNACAILHNMCIENNVAEPVEAPNMDLGIYPIENYGHREGMNPDLQGCKTITRRNYKKSFSQLMNEHILDSFSNKIQKYLYIPMYLLLHLWTIRFCVKWKKTFT</sequence>
<comment type="subcellular location">
    <subcellularLocation>
        <location evidence="3">Cytoplasm</location>
    </subcellularLocation>
    <subcellularLocation>
        <location evidence="2">Nucleus</location>
    </subcellularLocation>
</comment>
<dbReference type="InterPro" id="IPR027806">
    <property type="entry name" value="HARBI1_dom"/>
</dbReference>
<dbReference type="GO" id="GO:0046872">
    <property type="term" value="F:metal ion binding"/>
    <property type="evidence" value="ECO:0007669"/>
    <property type="project" value="UniProtKB-KW"/>
</dbReference>
<evidence type="ECO:0000256" key="1">
    <source>
        <dbReference type="ARBA" id="ARBA00001968"/>
    </source>
</evidence>
<comment type="caution">
    <text evidence="14">The sequence shown here is derived from an EMBL/GenBank/DDBJ whole genome shotgun (WGS) entry which is preliminary data.</text>
</comment>
<organism evidence="14 15">
    <name type="scientific">Popillia japonica</name>
    <name type="common">Japanese beetle</name>
    <dbReference type="NCBI Taxonomy" id="7064"/>
    <lineage>
        <taxon>Eukaryota</taxon>
        <taxon>Metazoa</taxon>
        <taxon>Ecdysozoa</taxon>
        <taxon>Arthropoda</taxon>
        <taxon>Hexapoda</taxon>
        <taxon>Insecta</taxon>
        <taxon>Pterygota</taxon>
        <taxon>Neoptera</taxon>
        <taxon>Endopterygota</taxon>
        <taxon>Coleoptera</taxon>
        <taxon>Polyphaga</taxon>
        <taxon>Scarabaeiformia</taxon>
        <taxon>Scarabaeidae</taxon>
        <taxon>Rutelinae</taxon>
        <taxon>Popillia</taxon>
    </lineage>
</organism>
<evidence type="ECO:0000259" key="13">
    <source>
        <dbReference type="Pfam" id="PF13359"/>
    </source>
</evidence>
<comment type="cofactor">
    <cofactor evidence="1">
        <name>a divalent metal cation</name>
        <dbReference type="ChEBI" id="CHEBI:60240"/>
    </cofactor>
</comment>
<evidence type="ECO:0000256" key="7">
    <source>
        <dbReference type="ARBA" id="ARBA00022722"/>
    </source>
</evidence>
<evidence type="ECO:0000256" key="10">
    <source>
        <dbReference type="ARBA" id="ARBA00023242"/>
    </source>
</evidence>
<evidence type="ECO:0000256" key="2">
    <source>
        <dbReference type="ARBA" id="ARBA00004123"/>
    </source>
</evidence>
<evidence type="ECO:0000256" key="6">
    <source>
        <dbReference type="ARBA" id="ARBA00022490"/>
    </source>
</evidence>
<evidence type="ECO:0000256" key="11">
    <source>
        <dbReference type="ARBA" id="ARBA00030126"/>
    </source>
</evidence>
<dbReference type="PRINTS" id="PR02086">
    <property type="entry name" value="PUTNUCHARBI1"/>
</dbReference>
<dbReference type="GO" id="GO:0004519">
    <property type="term" value="F:endonuclease activity"/>
    <property type="evidence" value="ECO:0007669"/>
    <property type="project" value="UniProtKB-KW"/>
</dbReference>
<evidence type="ECO:0000313" key="15">
    <source>
        <dbReference type="Proteomes" id="UP001458880"/>
    </source>
</evidence>
<reference evidence="14 15" key="1">
    <citation type="journal article" date="2024" name="BMC Genomics">
        <title>De novo assembly and annotation of Popillia japonica's genome with initial clues to its potential as an invasive pest.</title>
        <authorList>
            <person name="Cucini C."/>
            <person name="Boschi S."/>
            <person name="Funari R."/>
            <person name="Cardaioli E."/>
            <person name="Iannotti N."/>
            <person name="Marturano G."/>
            <person name="Paoli F."/>
            <person name="Bruttini M."/>
            <person name="Carapelli A."/>
            <person name="Frati F."/>
            <person name="Nardi F."/>
        </authorList>
    </citation>
    <scope>NUCLEOTIDE SEQUENCE [LARGE SCALE GENOMIC DNA]</scope>
    <source>
        <strain evidence="14">DMR45628</strain>
    </source>
</reference>
<dbReference type="InterPro" id="IPR026103">
    <property type="entry name" value="HARBI1_animal"/>
</dbReference>
<accession>A0AAW1K1N7</accession>
<dbReference type="AlphaFoldDB" id="A0AAW1K1N7"/>
<dbReference type="Pfam" id="PF13359">
    <property type="entry name" value="DDE_Tnp_4"/>
    <property type="match status" value="1"/>
</dbReference>
<dbReference type="InterPro" id="IPR045249">
    <property type="entry name" value="HARBI1-like"/>
</dbReference>
<proteinExistence type="inferred from homology"/>
<dbReference type="EMBL" id="JASPKY010000272">
    <property type="protein sequence ID" value="KAK9711845.1"/>
    <property type="molecule type" value="Genomic_DNA"/>
</dbReference>
<name>A0AAW1K1N7_POPJA</name>
<keyword evidence="6" id="KW-0963">Cytoplasm</keyword>
<keyword evidence="15" id="KW-1185">Reference proteome</keyword>
<gene>
    <name evidence="14" type="ORF">QE152_g25240</name>
</gene>
<evidence type="ECO:0000256" key="4">
    <source>
        <dbReference type="ARBA" id="ARBA00006958"/>
    </source>
</evidence>
<dbReference type="GO" id="GO:0005634">
    <property type="term" value="C:nucleus"/>
    <property type="evidence" value="ECO:0007669"/>
    <property type="project" value="UniProtKB-SubCell"/>
</dbReference>
<dbReference type="GO" id="GO:0016787">
    <property type="term" value="F:hydrolase activity"/>
    <property type="evidence" value="ECO:0007669"/>
    <property type="project" value="UniProtKB-KW"/>
</dbReference>
<evidence type="ECO:0000256" key="8">
    <source>
        <dbReference type="ARBA" id="ARBA00022723"/>
    </source>
</evidence>
<keyword evidence="7" id="KW-0540">Nuclease</keyword>
<feature type="domain" description="DDE Tnp4" evidence="13">
    <location>
        <begin position="159"/>
        <end position="314"/>
    </location>
</feature>
<keyword evidence="8" id="KW-0479">Metal-binding</keyword>
<dbReference type="PANTHER" id="PTHR22930">
    <property type="match status" value="1"/>
</dbReference>
<dbReference type="PANTHER" id="PTHR22930:SF289">
    <property type="entry name" value="DDE TNP4 DOMAIN-CONTAINING PROTEIN-RELATED"/>
    <property type="match status" value="1"/>
</dbReference>